<dbReference type="Pfam" id="PF00106">
    <property type="entry name" value="adh_short"/>
    <property type="match status" value="1"/>
</dbReference>
<protein>
    <submittedName>
        <fullName evidence="3">Retinol dehydrogenase 14</fullName>
    </submittedName>
</protein>
<evidence type="ECO:0000313" key="3">
    <source>
        <dbReference type="RefSeq" id="XP_003739315.1"/>
    </source>
</evidence>
<dbReference type="InterPro" id="IPR002347">
    <property type="entry name" value="SDR_fam"/>
</dbReference>
<keyword evidence="1" id="KW-0560">Oxidoreductase</keyword>
<proteinExistence type="predicted"/>
<dbReference type="KEGG" id="goe:100897328"/>
<dbReference type="SUPFAM" id="SSF51735">
    <property type="entry name" value="NAD(P)-binding Rossmann-fold domains"/>
    <property type="match status" value="1"/>
</dbReference>
<dbReference type="GeneID" id="100897328"/>
<dbReference type="PANTHER" id="PTHR43157">
    <property type="entry name" value="PHOSPHATIDYLINOSITOL-GLYCAN BIOSYNTHESIS CLASS F PROTEIN-RELATED"/>
    <property type="match status" value="1"/>
</dbReference>
<dbReference type="GO" id="GO:0016491">
    <property type="term" value="F:oxidoreductase activity"/>
    <property type="evidence" value="ECO:0007669"/>
    <property type="project" value="UniProtKB-KW"/>
</dbReference>
<evidence type="ECO:0000256" key="1">
    <source>
        <dbReference type="ARBA" id="ARBA00023002"/>
    </source>
</evidence>
<dbReference type="InterPro" id="IPR036291">
    <property type="entry name" value="NAD(P)-bd_dom_sf"/>
</dbReference>
<dbReference type="PRINTS" id="PR00081">
    <property type="entry name" value="GDHRDH"/>
</dbReference>
<dbReference type="PANTHER" id="PTHR43157:SF31">
    <property type="entry name" value="PHOSPHATIDYLINOSITOL-GLYCAN BIOSYNTHESIS CLASS F PROTEIN"/>
    <property type="match status" value="1"/>
</dbReference>
<keyword evidence="2" id="KW-1185">Reference proteome</keyword>
<reference evidence="3" key="1">
    <citation type="submission" date="2025-08" db="UniProtKB">
        <authorList>
            <consortium name="RefSeq"/>
        </authorList>
    </citation>
    <scope>IDENTIFICATION</scope>
</reference>
<name>A0AAJ6QP97_9ACAR</name>
<dbReference type="Proteomes" id="UP000694867">
    <property type="component" value="Unplaced"/>
</dbReference>
<organism evidence="2 3">
    <name type="scientific">Galendromus occidentalis</name>
    <name type="common">western predatory mite</name>
    <dbReference type="NCBI Taxonomy" id="34638"/>
    <lineage>
        <taxon>Eukaryota</taxon>
        <taxon>Metazoa</taxon>
        <taxon>Ecdysozoa</taxon>
        <taxon>Arthropoda</taxon>
        <taxon>Chelicerata</taxon>
        <taxon>Arachnida</taxon>
        <taxon>Acari</taxon>
        <taxon>Parasitiformes</taxon>
        <taxon>Mesostigmata</taxon>
        <taxon>Gamasina</taxon>
        <taxon>Phytoseioidea</taxon>
        <taxon>Phytoseiidae</taxon>
        <taxon>Typhlodrominae</taxon>
        <taxon>Galendromus</taxon>
    </lineage>
</organism>
<evidence type="ECO:0000313" key="2">
    <source>
        <dbReference type="Proteomes" id="UP000694867"/>
    </source>
</evidence>
<dbReference type="Gene3D" id="3.40.50.720">
    <property type="entry name" value="NAD(P)-binding Rossmann-like Domain"/>
    <property type="match status" value="1"/>
</dbReference>
<dbReference type="AlphaFoldDB" id="A0AAJ6QP97"/>
<sequence length="286" mass="31743">MEELSDLTGKTVLITGGNTGIGYCTAHALLKRGARVILGCRSDEKASEAVRRLREEIPSAAVEFELVDLSSLRSVQDFGDEIIRQEERLDVLILNGGAMATDSRQRTREGFERTFATNYLGHFHLTNLLLPLLEKSAPSRIIAVSSAAHKMASSNFLDDLQLDKNSYGKFRAYCQSKMCQVTHCCELARRLKSKNVTANSLHPGVIASEFFRGRWYESILKWVARSPEKGAATSIYLATSDDVKDVTGAYFTNCKQVSSHRIANDREIGAKLWSLSEEFVKKALGS</sequence>
<accession>A0AAJ6QP97</accession>
<gene>
    <name evidence="3" type="primary">LOC100897328</name>
</gene>
<dbReference type="CDD" id="cd05327">
    <property type="entry name" value="retinol-DH_like_SDR_c_like"/>
    <property type="match status" value="1"/>
</dbReference>
<dbReference type="RefSeq" id="XP_003739315.1">
    <property type="nucleotide sequence ID" value="XM_003739267.2"/>
</dbReference>